<dbReference type="RefSeq" id="WP_096360520.1">
    <property type="nucleotide sequence ID" value="NZ_AP014879.1"/>
</dbReference>
<name>A0A1B4XFW1_9GAMM</name>
<dbReference type="GO" id="GO:0004553">
    <property type="term" value="F:hydrolase activity, hydrolyzing O-glycosyl compounds"/>
    <property type="evidence" value="ECO:0007669"/>
    <property type="project" value="InterPro"/>
</dbReference>
<dbReference type="InterPro" id="IPR037439">
    <property type="entry name" value="Branching_enzy"/>
</dbReference>
<dbReference type="FunFam" id="2.60.40.10:FF:000169">
    <property type="entry name" value="1,4-alpha-glucan branching enzyme GlgB"/>
    <property type="match status" value="1"/>
</dbReference>
<dbReference type="CDD" id="cd02855">
    <property type="entry name" value="E_set_GBE_prok_N"/>
    <property type="match status" value="1"/>
</dbReference>
<keyword evidence="6 10" id="KW-0328">Glycosyltransferase</keyword>
<evidence type="ECO:0000313" key="13">
    <source>
        <dbReference type="EMBL" id="BAV33692.1"/>
    </source>
</evidence>
<dbReference type="PANTHER" id="PTHR43651:SF3">
    <property type="entry name" value="1,4-ALPHA-GLUCAN-BRANCHING ENZYME"/>
    <property type="match status" value="1"/>
</dbReference>
<comment type="pathway">
    <text evidence="3 10">Glycan biosynthesis; glycogen biosynthesis.</text>
</comment>
<keyword evidence="7 10" id="KW-0808">Transferase</keyword>
<dbReference type="Gene3D" id="3.20.20.80">
    <property type="entry name" value="Glycosidases"/>
    <property type="match status" value="1"/>
</dbReference>
<evidence type="ECO:0000256" key="2">
    <source>
        <dbReference type="ARBA" id="ARBA00002953"/>
    </source>
</evidence>
<dbReference type="GO" id="GO:0005978">
    <property type="term" value="P:glycogen biosynthetic process"/>
    <property type="evidence" value="ECO:0007669"/>
    <property type="project" value="UniProtKB-UniRule"/>
</dbReference>
<evidence type="ECO:0000259" key="12">
    <source>
        <dbReference type="SMART" id="SM00642"/>
    </source>
</evidence>
<evidence type="ECO:0000256" key="5">
    <source>
        <dbReference type="ARBA" id="ARBA00022600"/>
    </source>
</evidence>
<keyword evidence="14" id="KW-1185">Reference proteome</keyword>
<dbReference type="PIRSF" id="PIRSF000463">
    <property type="entry name" value="GlgB"/>
    <property type="match status" value="1"/>
</dbReference>
<proteinExistence type="inferred from homology"/>
<dbReference type="Gene3D" id="2.60.40.1180">
    <property type="entry name" value="Golgi alpha-mannosidase II"/>
    <property type="match status" value="1"/>
</dbReference>
<dbReference type="InterPro" id="IPR006407">
    <property type="entry name" value="GlgB"/>
</dbReference>
<feature type="active site" description="Nucleophile" evidence="10 11">
    <location>
        <position position="330"/>
    </location>
</feature>
<accession>A0A1B4XFW1</accession>
<dbReference type="FunFam" id="3.20.20.80:FF:000003">
    <property type="entry name" value="1,4-alpha-glucan branching enzyme GlgB"/>
    <property type="match status" value="1"/>
</dbReference>
<evidence type="ECO:0000256" key="3">
    <source>
        <dbReference type="ARBA" id="ARBA00004964"/>
    </source>
</evidence>
<dbReference type="GO" id="GO:0005829">
    <property type="term" value="C:cytosol"/>
    <property type="evidence" value="ECO:0007669"/>
    <property type="project" value="TreeGrafter"/>
</dbReference>
<dbReference type="InterPro" id="IPR017853">
    <property type="entry name" value="GH"/>
</dbReference>
<dbReference type="InParanoid" id="A0A1B4XFW1"/>
<dbReference type="SUPFAM" id="SSF51011">
    <property type="entry name" value="Glycosyl hydrolase domain"/>
    <property type="match status" value="1"/>
</dbReference>
<evidence type="ECO:0000256" key="9">
    <source>
        <dbReference type="ARBA" id="ARBA00023277"/>
    </source>
</evidence>
<dbReference type="Proteomes" id="UP000243180">
    <property type="component" value="Chromosome"/>
</dbReference>
<dbReference type="GO" id="GO:0043169">
    <property type="term" value="F:cation binding"/>
    <property type="evidence" value="ECO:0007669"/>
    <property type="project" value="InterPro"/>
</dbReference>
<dbReference type="InterPro" id="IPR013780">
    <property type="entry name" value="Glyco_hydro_b"/>
</dbReference>
<sequence length="652" mass="75152">MAATPTKNTKPQETRHAPKGASLFTEHDIYLFKEGRHFRLYDKFGAHAQTVEGVAGVYFAVWAPNASRVAVVGDFNAWRPEAHPLLPRQDDSGIWEGFVPGVSRGARYKYHLVSRHGNYQVEKTDPFALHTEIPPRTASVVWELDYRWDDQAWMQERGRANALNAPMSVYEAHLGSWRRVPEEGNRPLSYREHASQLADYVRDMGFTHVELMPVTEHPFYGSWGYQTTGYFAPTARYGTPQDFMHLVDRLHRNGVGVILDWVPSHFPTDEHGLVYFDGTWLFEHADPKRGYHPEWSSSIFNYGRHEVRSILISSALFWLDKYHIDGLRVDAVASMLYLDYAREAGEWIPNEHGGKEDIEAVQFLRDLNEAVYRDHPDTQTIAEESTAWPMVSRPTWLGGLGFGMKWNMGWMHDTLNYFSRDPVYRKFHHDQLTFSIWYAFHENFVLPFSHDEVVHGKGSLLSRMPGDDWQKFANLRLLFGYMYGHPGKKLLFMGCEFGQWREWNHDQSLDWHLLEHAPHRGIQSWVRDLNQLYRREPALHARDFDRQGFEWADLHDWEHSIISFCRRGENPDDLMLVVCNFTPVPQVNYRVGVPRGGCWTEALNSDATVYGGSGLGNLGGVEAAPVPAHGRDYSLALTLPPLATLYLRAPRL</sequence>
<dbReference type="InterPro" id="IPR006047">
    <property type="entry name" value="GH13_cat_dom"/>
</dbReference>
<organism evidence="13 14">
    <name type="scientific">Sulfuricaulis limicola</name>
    <dbReference type="NCBI Taxonomy" id="1620215"/>
    <lineage>
        <taxon>Bacteria</taxon>
        <taxon>Pseudomonadati</taxon>
        <taxon>Pseudomonadota</taxon>
        <taxon>Gammaproteobacteria</taxon>
        <taxon>Acidiferrobacterales</taxon>
        <taxon>Acidiferrobacteraceae</taxon>
        <taxon>Sulfuricaulis</taxon>
    </lineage>
</organism>
<dbReference type="FunFam" id="2.60.40.1180:FF:000002">
    <property type="entry name" value="1,4-alpha-glucan branching enzyme GlgB"/>
    <property type="match status" value="1"/>
</dbReference>
<dbReference type="InterPro" id="IPR044143">
    <property type="entry name" value="GlgB_N_E_set_prok"/>
</dbReference>
<dbReference type="SUPFAM" id="SSF51445">
    <property type="entry name" value="(Trans)glycosidases"/>
    <property type="match status" value="1"/>
</dbReference>
<comment type="function">
    <text evidence="2 10">Catalyzes the formation of the alpha-1,6-glucosidic linkages in glycogen by scission of a 1,4-alpha-linked oligosaccharide from growing alpha-1,4-glucan chains and the subsequent attachment of the oligosaccharide to the alpha-1,6 position.</text>
</comment>
<feature type="domain" description="Glycosyl hydrolase family 13 catalytic" evidence="12">
    <location>
        <begin position="171"/>
        <end position="542"/>
    </location>
</feature>
<comment type="subunit">
    <text evidence="10">Monomer.</text>
</comment>
<dbReference type="UniPathway" id="UPA00164"/>
<dbReference type="NCBIfam" id="NF008967">
    <property type="entry name" value="PRK12313.1"/>
    <property type="match status" value="1"/>
</dbReference>
<dbReference type="HAMAP" id="MF_00685">
    <property type="entry name" value="GlgB"/>
    <property type="match status" value="1"/>
</dbReference>
<keyword evidence="9 10" id="KW-0119">Carbohydrate metabolism</keyword>
<dbReference type="EMBL" id="AP014879">
    <property type="protein sequence ID" value="BAV33692.1"/>
    <property type="molecule type" value="Genomic_DNA"/>
</dbReference>
<feature type="active site" description="Proton donor" evidence="10 11">
    <location>
        <position position="383"/>
    </location>
</feature>
<protein>
    <recommendedName>
        <fullName evidence="10">1,4-alpha-glucan branching enzyme GlgB</fullName>
        <ecNumber evidence="10">2.4.1.18</ecNumber>
    </recommendedName>
    <alternativeName>
        <fullName evidence="10">1,4-alpha-D-glucan:1,4-alpha-D-glucan 6-glucosyl-transferase</fullName>
    </alternativeName>
    <alternativeName>
        <fullName evidence="10">Alpha-(1-&gt;4)-glucan branching enzyme</fullName>
    </alternativeName>
    <alternativeName>
        <fullName evidence="10">Glycogen branching enzyme</fullName>
        <shortName evidence="10">BE</shortName>
    </alternativeName>
</protein>
<dbReference type="Pfam" id="PF02922">
    <property type="entry name" value="CBM_48"/>
    <property type="match status" value="1"/>
</dbReference>
<evidence type="ECO:0000256" key="11">
    <source>
        <dbReference type="PIRSR" id="PIRSR000463-1"/>
    </source>
</evidence>
<dbReference type="InterPro" id="IPR004193">
    <property type="entry name" value="Glyco_hydro_13_N"/>
</dbReference>
<dbReference type="CDD" id="cd11322">
    <property type="entry name" value="AmyAc_Glg_BE"/>
    <property type="match status" value="1"/>
</dbReference>
<evidence type="ECO:0000256" key="7">
    <source>
        <dbReference type="ARBA" id="ARBA00022679"/>
    </source>
</evidence>
<reference evidence="13 14" key="1">
    <citation type="submission" date="2015-05" db="EMBL/GenBank/DDBJ databases">
        <title>Complete genome sequence of a sulfur-oxidizing gammaproteobacterium strain HA5.</title>
        <authorList>
            <person name="Miura A."/>
            <person name="Kojima H."/>
            <person name="Fukui M."/>
        </authorList>
    </citation>
    <scope>NUCLEOTIDE SEQUENCE [LARGE SCALE GENOMIC DNA]</scope>
    <source>
        <strain evidence="13 14">HA5</strain>
    </source>
</reference>
<dbReference type="Pfam" id="PF00128">
    <property type="entry name" value="Alpha-amylase"/>
    <property type="match status" value="1"/>
</dbReference>
<dbReference type="AlphaFoldDB" id="A0A1B4XFW1"/>
<keyword evidence="5 10" id="KW-0321">Glycogen metabolism</keyword>
<dbReference type="Gene3D" id="2.60.40.10">
    <property type="entry name" value="Immunoglobulins"/>
    <property type="match status" value="1"/>
</dbReference>
<evidence type="ECO:0000256" key="8">
    <source>
        <dbReference type="ARBA" id="ARBA00023056"/>
    </source>
</evidence>
<dbReference type="InterPro" id="IPR013783">
    <property type="entry name" value="Ig-like_fold"/>
</dbReference>
<comment type="similarity">
    <text evidence="4 10">Belongs to the glycosyl hydrolase 13 family. GlgB subfamily.</text>
</comment>
<dbReference type="OrthoDB" id="9800174at2"/>
<gene>
    <name evidence="10" type="primary">glgB</name>
    <name evidence="13" type="ORF">SCL_1381</name>
</gene>
<dbReference type="NCBIfam" id="NF003811">
    <property type="entry name" value="PRK05402.1"/>
    <property type="match status" value="1"/>
</dbReference>
<dbReference type="SMART" id="SM00642">
    <property type="entry name" value="Aamy"/>
    <property type="match status" value="1"/>
</dbReference>
<evidence type="ECO:0000256" key="4">
    <source>
        <dbReference type="ARBA" id="ARBA00009000"/>
    </source>
</evidence>
<dbReference type="EC" id="2.4.1.18" evidence="10"/>
<dbReference type="NCBIfam" id="TIGR01515">
    <property type="entry name" value="branching_enzym"/>
    <property type="match status" value="1"/>
</dbReference>
<dbReference type="FunCoup" id="A0A1B4XFW1">
    <property type="interactions" value="447"/>
</dbReference>
<keyword evidence="8 10" id="KW-0320">Glycogen biosynthesis</keyword>
<evidence type="ECO:0000313" key="14">
    <source>
        <dbReference type="Proteomes" id="UP000243180"/>
    </source>
</evidence>
<evidence type="ECO:0000256" key="1">
    <source>
        <dbReference type="ARBA" id="ARBA00000826"/>
    </source>
</evidence>
<evidence type="ECO:0000256" key="10">
    <source>
        <dbReference type="HAMAP-Rule" id="MF_00685"/>
    </source>
</evidence>
<evidence type="ECO:0000256" key="6">
    <source>
        <dbReference type="ARBA" id="ARBA00022676"/>
    </source>
</evidence>
<dbReference type="GO" id="GO:0003844">
    <property type="term" value="F:1,4-alpha-glucan branching enzyme activity"/>
    <property type="evidence" value="ECO:0007669"/>
    <property type="project" value="UniProtKB-UniRule"/>
</dbReference>
<dbReference type="PANTHER" id="PTHR43651">
    <property type="entry name" value="1,4-ALPHA-GLUCAN-BRANCHING ENZYME"/>
    <property type="match status" value="1"/>
</dbReference>
<comment type="catalytic activity">
    <reaction evidence="1 10">
        <text>Transfers a segment of a (1-&gt;4)-alpha-D-glucan chain to a primary hydroxy group in a similar glucan chain.</text>
        <dbReference type="EC" id="2.4.1.18"/>
    </reaction>
</comment>
<dbReference type="KEGG" id="slim:SCL_1381"/>
<dbReference type="InterPro" id="IPR006048">
    <property type="entry name" value="A-amylase/branching_C"/>
</dbReference>
<dbReference type="Pfam" id="PF02806">
    <property type="entry name" value="Alpha-amylase_C"/>
    <property type="match status" value="1"/>
</dbReference>